<evidence type="ECO:0000256" key="1">
    <source>
        <dbReference type="ARBA" id="ARBA00022741"/>
    </source>
</evidence>
<proteinExistence type="predicted"/>
<dbReference type="EMBL" id="CT868067">
    <property type="protein sequence ID" value="CAK69345.1"/>
    <property type="molecule type" value="Genomic_DNA"/>
</dbReference>
<dbReference type="AlphaFoldDB" id="A0CEX8"/>
<dbReference type="OMA" id="WIPIPNE"/>
<keyword evidence="7" id="KW-1185">Reference proteome</keyword>
<dbReference type="PROSITE" id="PS00108">
    <property type="entry name" value="PROTEIN_KINASE_ST"/>
    <property type="match status" value="1"/>
</dbReference>
<evidence type="ECO:0000313" key="7">
    <source>
        <dbReference type="Proteomes" id="UP000000600"/>
    </source>
</evidence>
<protein>
    <recommendedName>
        <fullName evidence="5">Protein kinase domain-containing protein</fullName>
    </recommendedName>
</protein>
<dbReference type="PANTHER" id="PTHR44167">
    <property type="entry name" value="OVARIAN-SPECIFIC SERINE/THREONINE-PROTEIN KINASE LOK-RELATED"/>
    <property type="match status" value="1"/>
</dbReference>
<dbReference type="FunFam" id="1.10.510.10:FF:000945">
    <property type="entry name" value="Uncharacterized protein"/>
    <property type="match status" value="1"/>
</dbReference>
<dbReference type="InterPro" id="IPR017441">
    <property type="entry name" value="Protein_kinase_ATP_BS"/>
</dbReference>
<reference evidence="6 7" key="1">
    <citation type="journal article" date="2006" name="Nature">
        <title>Global trends of whole-genome duplications revealed by the ciliate Paramecium tetraurelia.</title>
        <authorList>
            <consortium name="Genoscope"/>
            <person name="Aury J.-M."/>
            <person name="Jaillon O."/>
            <person name="Duret L."/>
            <person name="Noel B."/>
            <person name="Jubin C."/>
            <person name="Porcel B.M."/>
            <person name="Segurens B."/>
            <person name="Daubin V."/>
            <person name="Anthouard V."/>
            <person name="Aiach N."/>
            <person name="Arnaiz O."/>
            <person name="Billaut A."/>
            <person name="Beisson J."/>
            <person name="Blanc I."/>
            <person name="Bouhouche K."/>
            <person name="Camara F."/>
            <person name="Duharcourt S."/>
            <person name="Guigo R."/>
            <person name="Gogendeau D."/>
            <person name="Katinka M."/>
            <person name="Keller A.-M."/>
            <person name="Kissmehl R."/>
            <person name="Klotz C."/>
            <person name="Koll F."/>
            <person name="Le Moue A."/>
            <person name="Lepere C."/>
            <person name="Malinsky S."/>
            <person name="Nowacki M."/>
            <person name="Nowak J.K."/>
            <person name="Plattner H."/>
            <person name="Poulain J."/>
            <person name="Ruiz F."/>
            <person name="Serrano V."/>
            <person name="Zagulski M."/>
            <person name="Dessen P."/>
            <person name="Betermier M."/>
            <person name="Weissenbach J."/>
            <person name="Scarpelli C."/>
            <person name="Schachter V."/>
            <person name="Sperling L."/>
            <person name="Meyer E."/>
            <person name="Cohen J."/>
            <person name="Wincker P."/>
        </authorList>
    </citation>
    <scope>NUCLEOTIDE SEQUENCE [LARGE SCALE GENOMIC DNA]</scope>
    <source>
        <strain evidence="6 7">Stock d4-2</strain>
    </source>
</reference>
<dbReference type="Pfam" id="PF00069">
    <property type="entry name" value="Pkinase"/>
    <property type="match status" value="1"/>
</dbReference>
<name>A0CEX8_PARTE</name>
<sequence length="513" mass="58817">MHQKLWIPIPNEFKPKQEHLIIQGEFTKHNGKTRLLYGYDHYVVCVKKDQLPKKCLKLEFETKFEILRQPVQKKDEDDDSLGPIIGIQFIKDNGDINSVYKLNATAKLILEWRSYLSSRINQWQFHNMFRVYKKIGKGNFASVYMAERIEDGEEMAIKAFAKQAAYAEENGKEAILNELAIMRKLRNKHLMRLFETLELLEGGSLYDLIKDKVPINAKQIQQIMVGILIGLQEMHKNEIMHRDLKLENILFKTQKKMESVVIADFGLATHVNEPVYLYTRCGTPGYVAPEVINLKDMKAKYSSICDIYSLGLVFYLLLTGKPAFNGKSYATVVKQNREANIDFEIKSLQIVPAPAVDLLKQMLEKDPNKRINTEKCLHHPFLSEMTKAMVDAEKEDQQHLDEVDEGNEINKINDEYSEFDATRNINSPLQSPTQSPGLIMQKQVQQQKQIDSTQAVGNDSPLLKGKVDSIDSAQSIGTPKKKNNQYQPSPQIKPSRFAKQAQNNPLLKYAKKD</sequence>
<dbReference type="Proteomes" id="UP000000600">
    <property type="component" value="Unassembled WGS sequence"/>
</dbReference>
<dbReference type="InParanoid" id="A0CEX8"/>
<dbReference type="HOGENOM" id="CLU_000288_177_0_1"/>
<dbReference type="GeneID" id="5022527"/>
<evidence type="ECO:0000256" key="2">
    <source>
        <dbReference type="ARBA" id="ARBA00022840"/>
    </source>
</evidence>
<dbReference type="InterPro" id="IPR011009">
    <property type="entry name" value="Kinase-like_dom_sf"/>
</dbReference>
<accession>A0CEX8</accession>
<dbReference type="PROSITE" id="PS50011">
    <property type="entry name" value="PROTEIN_KINASE_DOM"/>
    <property type="match status" value="1"/>
</dbReference>
<dbReference type="SMART" id="SM00220">
    <property type="entry name" value="S_TKc"/>
    <property type="match status" value="1"/>
</dbReference>
<gene>
    <name evidence="6" type="ORF">GSPATT00037784001</name>
</gene>
<keyword evidence="1 3" id="KW-0547">Nucleotide-binding</keyword>
<organism evidence="6 7">
    <name type="scientific">Paramecium tetraurelia</name>
    <dbReference type="NCBI Taxonomy" id="5888"/>
    <lineage>
        <taxon>Eukaryota</taxon>
        <taxon>Sar</taxon>
        <taxon>Alveolata</taxon>
        <taxon>Ciliophora</taxon>
        <taxon>Intramacronucleata</taxon>
        <taxon>Oligohymenophorea</taxon>
        <taxon>Peniculida</taxon>
        <taxon>Parameciidae</taxon>
        <taxon>Paramecium</taxon>
    </lineage>
</organism>
<dbReference type="GO" id="GO:0005737">
    <property type="term" value="C:cytoplasm"/>
    <property type="evidence" value="ECO:0000318"/>
    <property type="project" value="GO_Central"/>
</dbReference>
<dbReference type="GO" id="GO:0005634">
    <property type="term" value="C:nucleus"/>
    <property type="evidence" value="ECO:0000318"/>
    <property type="project" value="GO_Central"/>
</dbReference>
<dbReference type="InterPro" id="IPR000719">
    <property type="entry name" value="Prot_kinase_dom"/>
</dbReference>
<dbReference type="PANTHER" id="PTHR44167:SF18">
    <property type="entry name" value="PROTEIN KINASE DOMAIN-CONTAINING PROTEIN"/>
    <property type="match status" value="1"/>
</dbReference>
<feature type="binding site" evidence="3">
    <location>
        <position position="158"/>
    </location>
    <ligand>
        <name>ATP</name>
        <dbReference type="ChEBI" id="CHEBI:30616"/>
    </ligand>
</feature>
<dbReference type="eggNOG" id="KOG0032">
    <property type="taxonomic scope" value="Eukaryota"/>
</dbReference>
<dbReference type="SUPFAM" id="SSF56112">
    <property type="entry name" value="Protein kinase-like (PK-like)"/>
    <property type="match status" value="1"/>
</dbReference>
<feature type="domain" description="Protein kinase" evidence="5">
    <location>
        <begin position="129"/>
        <end position="382"/>
    </location>
</feature>
<evidence type="ECO:0000256" key="4">
    <source>
        <dbReference type="SAM" id="MobiDB-lite"/>
    </source>
</evidence>
<evidence type="ECO:0000256" key="3">
    <source>
        <dbReference type="PROSITE-ProRule" id="PRU10141"/>
    </source>
</evidence>
<evidence type="ECO:0000313" key="6">
    <source>
        <dbReference type="EMBL" id="CAK69345.1"/>
    </source>
</evidence>
<dbReference type="PROSITE" id="PS00107">
    <property type="entry name" value="PROTEIN_KINASE_ATP"/>
    <property type="match status" value="1"/>
</dbReference>
<dbReference type="GO" id="GO:0044773">
    <property type="term" value="P:mitotic DNA damage checkpoint signaling"/>
    <property type="evidence" value="ECO:0000318"/>
    <property type="project" value="GO_Central"/>
</dbReference>
<dbReference type="GO" id="GO:0005524">
    <property type="term" value="F:ATP binding"/>
    <property type="evidence" value="ECO:0007669"/>
    <property type="project" value="UniProtKB-UniRule"/>
</dbReference>
<dbReference type="Gene3D" id="1.10.510.10">
    <property type="entry name" value="Transferase(Phosphotransferase) domain 1"/>
    <property type="match status" value="1"/>
</dbReference>
<keyword evidence="2 3" id="KW-0067">ATP-binding</keyword>
<evidence type="ECO:0000259" key="5">
    <source>
        <dbReference type="PROSITE" id="PS50011"/>
    </source>
</evidence>
<dbReference type="OrthoDB" id="74764at2759"/>
<dbReference type="InterPro" id="IPR008271">
    <property type="entry name" value="Ser/Thr_kinase_AS"/>
</dbReference>
<dbReference type="GO" id="GO:0004674">
    <property type="term" value="F:protein serine/threonine kinase activity"/>
    <property type="evidence" value="ECO:0000318"/>
    <property type="project" value="GO_Central"/>
</dbReference>
<dbReference type="KEGG" id="ptm:GSPATT00037784001"/>
<dbReference type="RefSeq" id="XP_001436742.1">
    <property type="nucleotide sequence ID" value="XM_001436705.1"/>
</dbReference>
<dbReference type="Gene3D" id="3.30.200.20">
    <property type="entry name" value="Phosphorylase Kinase, domain 1"/>
    <property type="match status" value="1"/>
</dbReference>
<feature type="region of interest" description="Disordered" evidence="4">
    <location>
        <begin position="440"/>
        <end position="513"/>
    </location>
</feature>